<dbReference type="GO" id="GO:0005085">
    <property type="term" value="F:guanyl-nucleotide exchange factor activity"/>
    <property type="evidence" value="ECO:0007669"/>
    <property type="project" value="InterPro"/>
</dbReference>
<evidence type="ECO:0000256" key="6">
    <source>
        <dbReference type="ARBA" id="ARBA00023163"/>
    </source>
</evidence>
<feature type="compositionally biased region" description="Polar residues" evidence="20">
    <location>
        <begin position="568"/>
        <end position="577"/>
    </location>
</feature>
<dbReference type="GO" id="GO:0140064">
    <property type="term" value="F:peptide crotonyltransferase activity"/>
    <property type="evidence" value="ECO:0007669"/>
    <property type="project" value="RHEA"/>
</dbReference>
<gene>
    <name evidence="23" type="primary">gxcJJ</name>
    <name evidence="23" type="ORF">PPL_07327</name>
</gene>
<evidence type="ECO:0000256" key="17">
    <source>
        <dbReference type="ARBA" id="ARBA00076782"/>
    </source>
</evidence>
<feature type="compositionally biased region" description="Polar residues" evidence="20">
    <location>
        <begin position="420"/>
        <end position="481"/>
    </location>
</feature>
<dbReference type="Pfam" id="PF01853">
    <property type="entry name" value="MOZ_SAS"/>
    <property type="match status" value="1"/>
</dbReference>
<evidence type="ECO:0000256" key="13">
    <source>
        <dbReference type="ARBA" id="ARBA00047787"/>
    </source>
</evidence>
<organism evidence="23 24">
    <name type="scientific">Heterostelium pallidum (strain ATCC 26659 / Pp 5 / PN500)</name>
    <name type="common">Cellular slime mold</name>
    <name type="synonym">Polysphondylium pallidum</name>
    <dbReference type="NCBI Taxonomy" id="670386"/>
    <lineage>
        <taxon>Eukaryota</taxon>
        <taxon>Amoebozoa</taxon>
        <taxon>Evosea</taxon>
        <taxon>Eumycetozoa</taxon>
        <taxon>Dictyostelia</taxon>
        <taxon>Acytosteliales</taxon>
        <taxon>Acytosteliaceae</taxon>
        <taxon>Heterostelium</taxon>
    </lineage>
</organism>
<evidence type="ECO:0000256" key="19">
    <source>
        <dbReference type="PIRSR" id="PIRSR602717-51"/>
    </source>
</evidence>
<keyword evidence="5" id="KW-0010">Activator</keyword>
<dbReference type="Gene3D" id="3.40.630.30">
    <property type="match status" value="1"/>
</dbReference>
<feature type="compositionally biased region" description="Polar residues" evidence="20">
    <location>
        <begin position="495"/>
        <end position="512"/>
    </location>
</feature>
<feature type="compositionally biased region" description="Polar residues" evidence="20">
    <location>
        <begin position="370"/>
        <end position="392"/>
    </location>
</feature>
<dbReference type="OMA" id="YFIPMEV"/>
<name>D3BF10_HETP5</name>
<reference evidence="23 24" key="1">
    <citation type="journal article" date="2011" name="Genome Res.">
        <title>Phylogeny-wide analysis of social amoeba genomes highlights ancient origins for complex intercellular communication.</title>
        <authorList>
            <person name="Heidel A.J."/>
            <person name="Lawal H.M."/>
            <person name="Felder M."/>
            <person name="Schilde C."/>
            <person name="Helps N.R."/>
            <person name="Tunggal B."/>
            <person name="Rivero F."/>
            <person name="John U."/>
            <person name="Schleicher M."/>
            <person name="Eichinger L."/>
            <person name="Platzer M."/>
            <person name="Noegel A.A."/>
            <person name="Schaap P."/>
            <person name="Gloeckner G."/>
        </authorList>
    </citation>
    <scope>NUCLEOTIDE SEQUENCE [LARGE SCALE GENOMIC DNA]</scope>
    <source>
        <strain evidence="24">ATCC 26659 / Pp 5 / PN500</strain>
    </source>
</reference>
<dbReference type="InterPro" id="IPR035899">
    <property type="entry name" value="DBL_dom_sf"/>
</dbReference>
<evidence type="ECO:0000256" key="4">
    <source>
        <dbReference type="ARBA" id="ARBA00023015"/>
    </source>
</evidence>
<proteinExistence type="predicted"/>
<dbReference type="Proteomes" id="UP000001396">
    <property type="component" value="Unassembled WGS sequence"/>
</dbReference>
<dbReference type="RefSeq" id="XP_020432611.1">
    <property type="nucleotide sequence ID" value="XM_020578163.1"/>
</dbReference>
<feature type="compositionally biased region" description="Low complexity" evidence="20">
    <location>
        <begin position="393"/>
        <end position="414"/>
    </location>
</feature>
<dbReference type="GeneID" id="31362808"/>
<dbReference type="PROSITE" id="PS50010">
    <property type="entry name" value="DH_2"/>
    <property type="match status" value="1"/>
</dbReference>
<dbReference type="PROSITE" id="PS51726">
    <property type="entry name" value="MYST_HAT"/>
    <property type="match status" value="1"/>
</dbReference>
<evidence type="ECO:0000256" key="15">
    <source>
        <dbReference type="ARBA" id="ARBA00074445"/>
    </source>
</evidence>
<dbReference type="GO" id="GO:0106226">
    <property type="term" value="F:peptide 2-hydroxyisobutyryltransferase activity"/>
    <property type="evidence" value="ECO:0007669"/>
    <property type="project" value="RHEA"/>
</dbReference>
<evidence type="ECO:0000256" key="5">
    <source>
        <dbReference type="ARBA" id="ARBA00023159"/>
    </source>
</evidence>
<evidence type="ECO:0000256" key="2">
    <source>
        <dbReference type="ARBA" id="ARBA00022679"/>
    </source>
</evidence>
<dbReference type="GO" id="GO:0006357">
    <property type="term" value="P:regulation of transcription by RNA polymerase II"/>
    <property type="evidence" value="ECO:0007669"/>
    <property type="project" value="UniProtKB-ARBA"/>
</dbReference>
<keyword evidence="24" id="KW-1185">Reference proteome</keyword>
<evidence type="ECO:0000256" key="16">
    <source>
        <dbReference type="ARBA" id="ARBA00075313"/>
    </source>
</evidence>
<dbReference type="PANTHER" id="PTHR12673">
    <property type="entry name" value="FACIOGENITAL DYSPLASIA PROTEIN"/>
    <property type="match status" value="1"/>
</dbReference>
<keyword evidence="2" id="KW-0808">Transferase</keyword>
<evidence type="ECO:0000256" key="7">
    <source>
        <dbReference type="ARBA" id="ARBA00023204"/>
    </source>
</evidence>
<dbReference type="FunFam" id="1.10.10.10:FF:000526">
    <property type="entry name" value="Histone acetyltransferase"/>
    <property type="match status" value="1"/>
</dbReference>
<feature type="compositionally biased region" description="Low complexity" evidence="20">
    <location>
        <begin position="513"/>
        <end position="524"/>
    </location>
</feature>
<feature type="compositionally biased region" description="Low complexity" evidence="20">
    <location>
        <begin position="279"/>
        <end position="343"/>
    </location>
</feature>
<evidence type="ECO:0000256" key="9">
    <source>
        <dbReference type="ARBA" id="ARBA00031133"/>
    </source>
</evidence>
<feature type="domain" description="DH" evidence="21">
    <location>
        <begin position="1040"/>
        <end position="1223"/>
    </location>
</feature>
<feature type="region of interest" description="Disordered" evidence="20">
    <location>
        <begin position="370"/>
        <end position="481"/>
    </location>
</feature>
<feature type="compositionally biased region" description="Polar residues" evidence="20">
    <location>
        <begin position="529"/>
        <end position="551"/>
    </location>
</feature>
<dbReference type="EMBL" id="ADBJ01000031">
    <property type="protein sequence ID" value="EFA80491.1"/>
    <property type="molecule type" value="Genomic_DNA"/>
</dbReference>
<feature type="compositionally biased region" description="Pro residues" evidence="20">
    <location>
        <begin position="254"/>
        <end position="263"/>
    </location>
</feature>
<evidence type="ECO:0000256" key="20">
    <source>
        <dbReference type="SAM" id="MobiDB-lite"/>
    </source>
</evidence>
<dbReference type="GO" id="GO:0005737">
    <property type="term" value="C:cytoplasm"/>
    <property type="evidence" value="ECO:0007669"/>
    <property type="project" value="TreeGrafter"/>
</dbReference>
<comment type="catalytic activity">
    <reaction evidence="11">
        <text>2-hydroxyisobutanoyl-CoA + L-lysyl-[protein] = N(6)-(2-hydroxyisobutanoyl)-L-lysyl-[protein] + CoA + H(+)</text>
        <dbReference type="Rhea" id="RHEA:24180"/>
        <dbReference type="Rhea" id="RHEA-COMP:9752"/>
        <dbReference type="Rhea" id="RHEA-COMP:15921"/>
        <dbReference type="ChEBI" id="CHEBI:15378"/>
        <dbReference type="ChEBI" id="CHEBI:29969"/>
        <dbReference type="ChEBI" id="CHEBI:57287"/>
        <dbReference type="ChEBI" id="CHEBI:131780"/>
        <dbReference type="ChEBI" id="CHEBI:144968"/>
    </reaction>
    <physiologicalReaction direction="left-to-right" evidence="11">
        <dbReference type="Rhea" id="RHEA:24181"/>
    </physiologicalReaction>
</comment>
<comment type="catalytic activity">
    <reaction evidence="13">
        <text>L-lysyl-[protein] + acetyl-CoA = N(6)-acetyl-L-lysyl-[protein] + CoA + H(+)</text>
        <dbReference type="Rhea" id="RHEA:45948"/>
        <dbReference type="Rhea" id="RHEA-COMP:9752"/>
        <dbReference type="Rhea" id="RHEA-COMP:10731"/>
        <dbReference type="ChEBI" id="CHEBI:15378"/>
        <dbReference type="ChEBI" id="CHEBI:29969"/>
        <dbReference type="ChEBI" id="CHEBI:57287"/>
        <dbReference type="ChEBI" id="CHEBI:57288"/>
        <dbReference type="ChEBI" id="CHEBI:61930"/>
    </reaction>
    <physiologicalReaction direction="left-to-right" evidence="13">
        <dbReference type="Rhea" id="RHEA:45949"/>
    </physiologicalReaction>
</comment>
<evidence type="ECO:0000256" key="11">
    <source>
        <dbReference type="ARBA" id="ARBA00047557"/>
    </source>
</evidence>
<evidence type="ECO:0000256" key="1">
    <source>
        <dbReference type="ARBA" id="ARBA00022255"/>
    </source>
</evidence>
<comment type="catalytic activity">
    <reaction evidence="12">
        <text>(2E)-butenoyl-CoA + L-lysyl-[protein] = N(6)-(2E)-butenoyl-L-lysyl-[protein] + CoA + H(+)</text>
        <dbReference type="Rhea" id="RHEA:53908"/>
        <dbReference type="Rhea" id="RHEA-COMP:9752"/>
        <dbReference type="Rhea" id="RHEA-COMP:13707"/>
        <dbReference type="ChEBI" id="CHEBI:15378"/>
        <dbReference type="ChEBI" id="CHEBI:29969"/>
        <dbReference type="ChEBI" id="CHEBI:57287"/>
        <dbReference type="ChEBI" id="CHEBI:57332"/>
        <dbReference type="ChEBI" id="CHEBI:137954"/>
    </reaction>
    <physiologicalReaction direction="left-to-right" evidence="12">
        <dbReference type="Rhea" id="RHEA:53909"/>
    </physiologicalReaction>
</comment>
<comment type="caution">
    <text evidence="23">The sequence shown here is derived from an EMBL/GenBank/DDBJ whole genome shotgun (WGS) entry which is preliminary data.</text>
</comment>
<dbReference type="InParanoid" id="D3BF10"/>
<dbReference type="SMART" id="SM00325">
    <property type="entry name" value="RhoGEF"/>
    <property type="match status" value="1"/>
</dbReference>
<evidence type="ECO:0000259" key="22">
    <source>
        <dbReference type="PROSITE" id="PS51726"/>
    </source>
</evidence>
<evidence type="ECO:0000256" key="14">
    <source>
        <dbReference type="ARBA" id="ARBA00048940"/>
    </source>
</evidence>
<dbReference type="GO" id="GO:0035267">
    <property type="term" value="C:NuA4 histone acetyltransferase complex"/>
    <property type="evidence" value="ECO:0007669"/>
    <property type="project" value="UniProtKB-ARBA"/>
</dbReference>
<dbReference type="InterPro" id="IPR000219">
    <property type="entry name" value="DH_dom"/>
</dbReference>
<feature type="compositionally biased region" description="Low complexity" evidence="20">
    <location>
        <begin position="552"/>
        <end position="563"/>
    </location>
</feature>
<protein>
    <recommendedName>
        <fullName evidence="1">Histone acetyltransferase ESA1</fullName>
    </recommendedName>
    <alternativeName>
        <fullName evidence="15">Histone acetyltransferase esa1</fullName>
    </alternativeName>
    <alternativeName>
        <fullName evidence="8 16">protein 2-hydroxyisobutyryltransferase ESA1</fullName>
    </alternativeName>
    <alternativeName>
        <fullName evidence="10 17">protein acetyltransferase ESA1</fullName>
    </alternativeName>
    <alternativeName>
        <fullName evidence="9 18">protein crotonyltransferase ESA1</fullName>
    </alternativeName>
</protein>
<dbReference type="Pfam" id="PF00621">
    <property type="entry name" value="RhoGEF"/>
    <property type="match status" value="1"/>
</dbReference>
<keyword evidence="3" id="KW-0227">DNA damage</keyword>
<dbReference type="STRING" id="670386.D3BF10"/>
<feature type="region of interest" description="Disordered" evidence="20">
    <location>
        <begin position="739"/>
        <end position="763"/>
    </location>
</feature>
<feature type="compositionally biased region" description="Low complexity" evidence="20">
    <location>
        <begin position="20"/>
        <end position="65"/>
    </location>
</feature>
<feature type="active site" description="Proton donor/acceptor" evidence="19">
    <location>
        <position position="195"/>
    </location>
</feature>
<evidence type="ECO:0000256" key="3">
    <source>
        <dbReference type="ARBA" id="ARBA00022763"/>
    </source>
</evidence>
<comment type="catalytic activity">
    <reaction evidence="14">
        <text>L-lysyl-[histone] + acetyl-CoA = N(6)-acetyl-L-lysyl-[histone] + CoA + H(+)</text>
        <dbReference type="Rhea" id="RHEA:21992"/>
        <dbReference type="Rhea" id="RHEA-COMP:9845"/>
        <dbReference type="Rhea" id="RHEA-COMP:11338"/>
        <dbReference type="ChEBI" id="CHEBI:15378"/>
        <dbReference type="ChEBI" id="CHEBI:29969"/>
        <dbReference type="ChEBI" id="CHEBI:57287"/>
        <dbReference type="ChEBI" id="CHEBI:57288"/>
        <dbReference type="ChEBI" id="CHEBI:61930"/>
        <dbReference type="EC" id="2.3.1.48"/>
    </reaction>
    <physiologicalReaction direction="left-to-right" evidence="14">
        <dbReference type="Rhea" id="RHEA:21993"/>
    </physiologicalReaction>
</comment>
<evidence type="ECO:0000256" key="12">
    <source>
        <dbReference type="ARBA" id="ARBA00047752"/>
    </source>
</evidence>
<feature type="region of interest" description="Disordered" evidence="20">
    <location>
        <begin position="1"/>
        <end position="65"/>
    </location>
</feature>
<dbReference type="Gene3D" id="1.20.900.10">
    <property type="entry name" value="Dbl homology (DH) domain"/>
    <property type="match status" value="1"/>
</dbReference>
<dbReference type="InterPro" id="IPR016181">
    <property type="entry name" value="Acyl_CoA_acyltransferase"/>
</dbReference>
<feature type="region of interest" description="Disordered" evidence="20">
    <location>
        <begin position="251"/>
        <end position="343"/>
    </location>
</feature>
<keyword evidence="7" id="KW-0234">DNA repair</keyword>
<dbReference type="InterPro" id="IPR002717">
    <property type="entry name" value="HAT_MYST-type"/>
</dbReference>
<feature type="domain" description="MYST-type HAT" evidence="22">
    <location>
        <begin position="45"/>
        <end position="263"/>
    </location>
</feature>
<evidence type="ECO:0000259" key="21">
    <source>
        <dbReference type="PROSITE" id="PS50010"/>
    </source>
</evidence>
<keyword evidence="4" id="KW-0805">Transcription regulation</keyword>
<accession>D3BF10</accession>
<feature type="region of interest" description="Disordered" evidence="20">
    <location>
        <begin position="495"/>
        <end position="595"/>
    </location>
</feature>
<evidence type="ECO:0000256" key="8">
    <source>
        <dbReference type="ARBA" id="ARBA00031065"/>
    </source>
</evidence>
<dbReference type="GO" id="GO:0006281">
    <property type="term" value="P:DNA repair"/>
    <property type="evidence" value="ECO:0007669"/>
    <property type="project" value="UniProtKB-KW"/>
</dbReference>
<sequence>MSTEVTSAIVTDESTDLSRNESTTPENLEETTTTTTTTTTTSSTSTTSNNNNSTNNSPELNGNGTCNGNGNDIHIGNNELRKVLDTGTNIYCKWRDQYKEKDTEQTQAEVRPATSAWQRDLSVWEHLDVRGRRQEEQDLLSESVLALQVEKDSPDGYNLACILTLPPFQRKGFGKLLISFSYELSKKEHKVGTPEKPLSDLGLLSFRSYWTQVLLEILRKHKGNLSILDISNMTSIRMSYNDYNYMGYYGQSTVPPPPPPPQPQHEDLYGPTYVDPRYSSTVQPQNQQQQTSQYDTSSYYQQQQQQQPQQNVNAAYNYPYGYGGDTSSSNTNTHTTAAATNATNDPYNQYQQYTASPTTTTAAATNSQYGYDQSTTSDAYSHQRQNSSGYLDQQQPNNSVYYNQQQQQQQPSQQTRTDYDYTNTHNSSTASTVGNYDHYNQQQTTYDDHSPTNANNRHSQGYQYSPVSTGYDQQQQQPVPISVTAGESSAINNRHSQGYQYSPVSTGYTGYDQQQQHSSASLAADESSKINNRRSQGYQYSPVSTGYTGYDQQQQHSSASLAADESSKTNNRRSQGYQYPPTAGYTSYEQQQQEYQRQQEYEEQWRKYYEQQKQYEEQWRQYYEQQNQEMERIKQQQKEEQDKMQAQLQKEREEVERLKREAAQKYQEGEQEKQKIMIWQQEEMKRQMNELQRERELARKHDEEVRRAIIEEQKQQQQKLNEQQNILRQQQEAITRKLQEEERARHQAEAQKAEEIKRQEAQLQKKKEDIDSLVKKFDSEKNHERSLAESRKFDLAKQQEELAKRNEEIAKEREAIVELKKKQEQERNALKIEFEKNRQLEEQKLREQQDAIKREQELLDIQKKDIKIQSQQATIDSLQPMRDMVAAINLNQKSPPTGNVVPSSLGAKKIPTKQAPLPPPAAAATASAGGVVTITAHNSAPAKTTPAPPAPTATLVPQTAVVVNATAPSVSEVVAVTKPVPRFPHVNLNEVASLNGKHYKVGDVVKIQRCFRKWSTRNKFRSLVSLKLHANDPETENAKKRFRAVNEVYSTEVSYLNSLLILQNFYFIPMEVEAKVTKLFKSEEIGKIFSNLKSLLQLSNDFHHELEKRLSKFPILVGDVFLKFAPIFKIYVEYVNNFDQVSPKLKVMMETPQGASFFTEQKKKSRSNMDIQSLLIMPVQRIPRYELLLREILSHTPQDHTEYKNIKTAHESMKGINQYINDRKKNVDNRSKLLEVQKEIKNVPVMSCVIASTKKNESGNFYLFIFNDSILVTKKTSIFSSYKYEYLFTIPLLGDTDVKDIESKGYVATMIEEEEETAPFVTVKHTVLVYF</sequence>
<evidence type="ECO:0000256" key="10">
    <source>
        <dbReference type="ARBA" id="ARBA00031553"/>
    </source>
</evidence>
<evidence type="ECO:0000313" key="23">
    <source>
        <dbReference type="EMBL" id="EFA80491.1"/>
    </source>
</evidence>
<dbReference type="SUPFAM" id="SSF48065">
    <property type="entry name" value="DBL homology domain (DH-domain)"/>
    <property type="match status" value="1"/>
</dbReference>
<dbReference type="SUPFAM" id="SSF55729">
    <property type="entry name" value="Acyl-CoA N-acyltransferases (Nat)"/>
    <property type="match status" value="1"/>
</dbReference>
<dbReference type="PANTHER" id="PTHR12673:SF252">
    <property type="entry name" value="RAC GUANINE NUCLEOTIDE EXCHANGE FACTOR JJ"/>
    <property type="match status" value="1"/>
</dbReference>
<dbReference type="InterPro" id="IPR051092">
    <property type="entry name" value="FYVE_RhoGEF_PH"/>
</dbReference>
<evidence type="ECO:0000313" key="24">
    <source>
        <dbReference type="Proteomes" id="UP000001396"/>
    </source>
</evidence>
<dbReference type="CDD" id="cd00160">
    <property type="entry name" value="RhoGEF"/>
    <property type="match status" value="1"/>
</dbReference>
<evidence type="ECO:0000256" key="18">
    <source>
        <dbReference type="ARBA" id="ARBA00077673"/>
    </source>
</evidence>
<keyword evidence="6" id="KW-0804">Transcription</keyword>
<dbReference type="GO" id="GO:0010485">
    <property type="term" value="F:histone H4 acetyltransferase activity"/>
    <property type="evidence" value="ECO:0007669"/>
    <property type="project" value="UniProtKB-ARBA"/>
</dbReference>